<evidence type="ECO:0000313" key="2">
    <source>
        <dbReference type="EMBL" id="KAJ1981498.1"/>
    </source>
</evidence>
<organism evidence="2 3">
    <name type="scientific">Dimargaris verticillata</name>
    <dbReference type="NCBI Taxonomy" id="2761393"/>
    <lineage>
        <taxon>Eukaryota</taxon>
        <taxon>Fungi</taxon>
        <taxon>Fungi incertae sedis</taxon>
        <taxon>Zoopagomycota</taxon>
        <taxon>Kickxellomycotina</taxon>
        <taxon>Dimargaritomycetes</taxon>
        <taxon>Dimargaritales</taxon>
        <taxon>Dimargaritaceae</taxon>
        <taxon>Dimargaris</taxon>
    </lineage>
</organism>
<gene>
    <name evidence="2" type="ORF">H4R34_002050</name>
</gene>
<evidence type="ECO:0000256" key="1">
    <source>
        <dbReference type="SAM" id="MobiDB-lite"/>
    </source>
</evidence>
<proteinExistence type="predicted"/>
<feature type="compositionally biased region" description="Low complexity" evidence="1">
    <location>
        <begin position="179"/>
        <end position="190"/>
    </location>
</feature>
<keyword evidence="3" id="KW-1185">Reference proteome</keyword>
<accession>A0A9W8B8T2</accession>
<comment type="caution">
    <text evidence="2">The sequence shown here is derived from an EMBL/GenBank/DDBJ whole genome shotgun (WGS) entry which is preliminary data.</text>
</comment>
<reference evidence="2" key="1">
    <citation type="submission" date="2022-07" db="EMBL/GenBank/DDBJ databases">
        <title>Phylogenomic reconstructions and comparative analyses of Kickxellomycotina fungi.</title>
        <authorList>
            <person name="Reynolds N.K."/>
            <person name="Stajich J.E."/>
            <person name="Barry K."/>
            <person name="Grigoriev I.V."/>
            <person name="Crous P."/>
            <person name="Smith M.E."/>
        </authorList>
    </citation>
    <scope>NUCLEOTIDE SEQUENCE</scope>
    <source>
        <strain evidence="2">RSA 567</strain>
    </source>
</reference>
<sequence length="413" mass="46666">MLPNIVITGASSVSCWVLGQCLQLTIAHRDYARAAKILTALYSSGTVPLGLLWKSGAYVFRQTTSGFRTIRFLQSHLEQQTINGIELVQELVATHVAAGTLEQAHALLESYLDKKPFRDNAILFGYLGIITMLLRNDEIRKLNDDPIDQDMRTALGLSDSDSNDNEGSNRSVSDDAENADSSSANDGSSDNNDDEDDSRVPGRAPASQLVNKNVYSHDDALLYFDKAYELDPNMDYFFPYYLPLLTRLGYEDRAKAIAIKFCLENPELPSGYRLVLLMLDRREKQDYTVWVELAPYYLKMVPVADWDTIASPLCAHYEYGILQGEDHLLVDLIDLLAQRIEFTRGQDLVALKKLVDVYYSTQELYGDTLATTVRHKVWKPRVTWWPKFLFDLPEFLDLEAEDVTGKSMGTVMT</sequence>
<dbReference type="AlphaFoldDB" id="A0A9W8B8T2"/>
<protein>
    <submittedName>
        <fullName evidence="2">Uncharacterized protein</fullName>
    </submittedName>
</protein>
<evidence type="ECO:0000313" key="3">
    <source>
        <dbReference type="Proteomes" id="UP001151582"/>
    </source>
</evidence>
<dbReference type="OrthoDB" id="2159786at2759"/>
<dbReference type="Proteomes" id="UP001151582">
    <property type="component" value="Unassembled WGS sequence"/>
</dbReference>
<feature type="region of interest" description="Disordered" evidence="1">
    <location>
        <begin position="152"/>
        <end position="205"/>
    </location>
</feature>
<name>A0A9W8B8T2_9FUNG</name>
<dbReference type="EMBL" id="JANBQB010000123">
    <property type="protein sequence ID" value="KAJ1981498.1"/>
    <property type="molecule type" value="Genomic_DNA"/>
</dbReference>